<dbReference type="GO" id="GO:0008237">
    <property type="term" value="F:metallopeptidase activity"/>
    <property type="evidence" value="ECO:0007669"/>
    <property type="project" value="InterPro"/>
</dbReference>
<reference evidence="1 2" key="1">
    <citation type="submission" date="2016-08" db="EMBL/GenBank/DDBJ databases">
        <authorList>
            <person name="Seilhamer J.J."/>
        </authorList>
    </citation>
    <scope>NUCLEOTIDE SEQUENCE [LARGE SCALE GENOMIC DNA]</scope>
    <source>
        <strain evidence="1 2">BRTC-1</strain>
    </source>
</reference>
<evidence type="ECO:0000313" key="2">
    <source>
        <dbReference type="Proteomes" id="UP000093391"/>
    </source>
</evidence>
<dbReference type="KEGG" id="ala:BFG52_06470"/>
<keyword evidence="2" id="KW-1185">Reference proteome</keyword>
<organism evidence="1 2">
    <name type="scientific">Acinetobacter larvae</name>
    <dbReference type="NCBI Taxonomy" id="1789224"/>
    <lineage>
        <taxon>Bacteria</taxon>
        <taxon>Pseudomonadati</taxon>
        <taxon>Pseudomonadota</taxon>
        <taxon>Gammaproteobacteria</taxon>
        <taxon>Moraxellales</taxon>
        <taxon>Moraxellaceae</taxon>
        <taxon>Acinetobacter</taxon>
    </lineage>
</organism>
<dbReference type="InterPro" id="IPR024079">
    <property type="entry name" value="MetalloPept_cat_dom_sf"/>
</dbReference>
<dbReference type="AlphaFoldDB" id="A0A1B2M409"/>
<dbReference type="STRING" id="1789224.BFG52_06470"/>
<dbReference type="EMBL" id="CP016895">
    <property type="protein sequence ID" value="AOA59904.1"/>
    <property type="molecule type" value="Genomic_DNA"/>
</dbReference>
<dbReference type="Gene3D" id="3.40.390.10">
    <property type="entry name" value="Collagenase (Catalytic Domain)"/>
    <property type="match status" value="1"/>
</dbReference>
<dbReference type="SUPFAM" id="SSF55486">
    <property type="entry name" value="Metalloproteases ('zincins'), catalytic domain"/>
    <property type="match status" value="1"/>
</dbReference>
<gene>
    <name evidence="1" type="ORF">BFG52_06470</name>
</gene>
<accession>A0A1B2M409</accession>
<name>A0A1B2M409_9GAMM</name>
<dbReference type="Proteomes" id="UP000093391">
    <property type="component" value="Chromosome"/>
</dbReference>
<sequence length="237" mass="27088">MREYASKFFLYTWLLMVIFQPSIVSAENLETFDVHFSVLSNNPNAKAKATLSQLKEEVNILNQYFIADDGRSIVKFRFKSVTFYDDLKNSSCKIVDLGDARRAFSLDSATVLFNHCQDRKVKDKNAINIYIFDEYNERKGFASANSYGKRNLNRPFIFLDWHRLNHNVQSPEEHEMGHAFGLNHICEPTATIKTSTNIMTSACKGGSGGKRNIGFNTAQVRTIMHYVPLIKAQLAQR</sequence>
<protein>
    <recommendedName>
        <fullName evidence="3">Metalloprotease</fullName>
    </recommendedName>
</protein>
<proteinExistence type="predicted"/>
<evidence type="ECO:0000313" key="1">
    <source>
        <dbReference type="EMBL" id="AOA59904.1"/>
    </source>
</evidence>
<evidence type="ECO:0008006" key="3">
    <source>
        <dbReference type="Google" id="ProtNLM"/>
    </source>
</evidence>
<dbReference type="OrthoDB" id="6701772at2"/>